<evidence type="ECO:0000313" key="1">
    <source>
        <dbReference type="EMBL" id="OGY47008.1"/>
    </source>
</evidence>
<evidence type="ECO:0000313" key="2">
    <source>
        <dbReference type="Proteomes" id="UP000178432"/>
    </source>
</evidence>
<comment type="caution">
    <text evidence="1">The sequence shown here is derived from an EMBL/GenBank/DDBJ whole genome shotgun (WGS) entry which is preliminary data.</text>
</comment>
<sequence length="88" mass="10171">MTAGSGLQNFKDVIAQKKPAVKPPAYPWQEMALKIIAELNIPPQKRNSVFLVCKKNPKAYVEKCLNDTKELCKTGERWKYFFKLIEKK</sequence>
<gene>
    <name evidence="1" type="ORF">A2663_00885</name>
</gene>
<reference evidence="1 2" key="1">
    <citation type="journal article" date="2016" name="Nat. Commun.">
        <title>Thousands of microbial genomes shed light on interconnected biogeochemical processes in an aquifer system.</title>
        <authorList>
            <person name="Anantharaman K."/>
            <person name="Brown C.T."/>
            <person name="Hug L.A."/>
            <person name="Sharon I."/>
            <person name="Castelle C.J."/>
            <person name="Probst A.J."/>
            <person name="Thomas B.C."/>
            <person name="Singh A."/>
            <person name="Wilkins M.J."/>
            <person name="Karaoz U."/>
            <person name="Brodie E.L."/>
            <person name="Williams K.H."/>
            <person name="Hubbard S.S."/>
            <person name="Banfield J.F."/>
        </authorList>
    </citation>
    <scope>NUCLEOTIDE SEQUENCE [LARGE SCALE GENOMIC DNA]</scope>
</reference>
<accession>A0A1G1Y3Y4</accession>
<proteinExistence type="predicted"/>
<dbReference type="EMBL" id="MHIF01000050">
    <property type="protein sequence ID" value="OGY47008.1"/>
    <property type="molecule type" value="Genomic_DNA"/>
</dbReference>
<dbReference type="Proteomes" id="UP000178432">
    <property type="component" value="Unassembled WGS sequence"/>
</dbReference>
<protein>
    <submittedName>
        <fullName evidence="1">Uncharacterized protein</fullName>
    </submittedName>
</protein>
<organism evidence="1 2">
    <name type="scientific">Candidatus Buchananbacteria bacterium RIFCSPHIGHO2_01_FULL_46_12</name>
    <dbReference type="NCBI Taxonomy" id="1797536"/>
    <lineage>
        <taxon>Bacteria</taxon>
        <taxon>Candidatus Buchananiibacteriota</taxon>
    </lineage>
</organism>
<name>A0A1G1Y3Y4_9BACT</name>
<dbReference type="AlphaFoldDB" id="A0A1G1Y3Y4"/>